<keyword evidence="4 13" id="KW-0328">Glycosyltransferase</keyword>
<keyword evidence="11 13" id="KW-0472">Membrane</keyword>
<evidence type="ECO:0000256" key="11">
    <source>
        <dbReference type="ARBA" id="ARBA00023136"/>
    </source>
</evidence>
<keyword evidence="7 13" id="KW-0735">Signal-anchor</keyword>
<organism evidence="14 15">
    <name type="scientific">Eptatretus burgeri</name>
    <name type="common">Inshore hagfish</name>
    <dbReference type="NCBI Taxonomy" id="7764"/>
    <lineage>
        <taxon>Eukaryota</taxon>
        <taxon>Metazoa</taxon>
        <taxon>Chordata</taxon>
        <taxon>Craniata</taxon>
        <taxon>Vertebrata</taxon>
        <taxon>Cyclostomata</taxon>
        <taxon>Myxini</taxon>
        <taxon>Myxiniformes</taxon>
        <taxon>Myxinidae</taxon>
        <taxon>Eptatretinae</taxon>
        <taxon>Eptatretus</taxon>
    </lineage>
</organism>
<comment type="subcellular location">
    <subcellularLocation>
        <location evidence="1 13">Golgi apparatus membrane</location>
        <topology evidence="1 13">Single-pass type II membrane protein</topology>
    </subcellularLocation>
</comment>
<evidence type="ECO:0000256" key="13">
    <source>
        <dbReference type="RuleBase" id="RU363063"/>
    </source>
</evidence>
<keyword evidence="6 13" id="KW-0812">Transmembrane</keyword>
<protein>
    <recommendedName>
        <fullName evidence="13">Hexosyltransferase</fullName>
        <ecNumber evidence="13">2.4.1.-</ecNumber>
    </recommendedName>
</protein>
<comment type="similarity">
    <text evidence="3 13">Belongs to the glycosyltransferase 31 family.</text>
</comment>
<dbReference type="GO" id="GO:0008194">
    <property type="term" value="F:UDP-glycosyltransferase activity"/>
    <property type="evidence" value="ECO:0007669"/>
    <property type="project" value="TreeGrafter"/>
</dbReference>
<keyword evidence="5" id="KW-0808">Transferase</keyword>
<evidence type="ECO:0000256" key="9">
    <source>
        <dbReference type="ARBA" id="ARBA00023034"/>
    </source>
</evidence>
<dbReference type="PANTHER" id="PTHR11214:SF394">
    <property type="entry name" value="HEXOSYLTRANSFERASE"/>
    <property type="match status" value="1"/>
</dbReference>
<name>A0A8C4QG34_EPTBU</name>
<evidence type="ECO:0000256" key="8">
    <source>
        <dbReference type="ARBA" id="ARBA00022989"/>
    </source>
</evidence>
<dbReference type="Ensembl" id="ENSEBUT00000015430.1">
    <property type="protein sequence ID" value="ENSEBUP00000014854.1"/>
    <property type="gene ID" value="ENSEBUG00000009366.1"/>
</dbReference>
<keyword evidence="15" id="KW-1185">Reference proteome</keyword>
<evidence type="ECO:0000256" key="3">
    <source>
        <dbReference type="ARBA" id="ARBA00008661"/>
    </source>
</evidence>
<dbReference type="GO" id="GO:0016758">
    <property type="term" value="F:hexosyltransferase activity"/>
    <property type="evidence" value="ECO:0007669"/>
    <property type="project" value="InterPro"/>
</dbReference>
<dbReference type="PANTHER" id="PTHR11214">
    <property type="entry name" value="BETA-1,3-N-ACETYLGLUCOSAMINYLTRANSFERASE"/>
    <property type="match status" value="1"/>
</dbReference>
<evidence type="ECO:0000256" key="4">
    <source>
        <dbReference type="ARBA" id="ARBA00022676"/>
    </source>
</evidence>
<dbReference type="EC" id="2.4.1.-" evidence="13"/>
<sequence>MGLGAGWFVWSWVIVVSGLLLGLVFTILTIISLSYLHLQVSYRSQLVAFSESWRLQQQNWTSPRNAYNSECSPLVLPSGFLDIVFMPERFRRFLEYRHCHTFPQIIDEPRKCHEPNWQQNTVLLLCVKTRPEHYKRRKVIRETWGEEVIIGSVEVRTLFLIGLPSNNEASELQKIVQAESAVYRDIVQWGFVDTFFNLTLKQVCFMRWVSSNCPEAMFIFNGDDDVFVNIKNVVKMLTFNPLSDLYLGNVFSSSQRRFIWWSKYYIPWWMYDKSTYPPYVGGAGVLMSVATVRKFYKAASFVDLYPIDDVYFGMLAKKSGVVAMPHSGFKSLGYCSWLDVLKMTPTECLVKDLMVTHQFLPEELMRLWNSLKSQSYKC</sequence>
<dbReference type="Pfam" id="PF01762">
    <property type="entry name" value="Galactosyl_T"/>
    <property type="match status" value="1"/>
</dbReference>
<keyword evidence="8 13" id="KW-1133">Transmembrane helix</keyword>
<keyword evidence="12" id="KW-0325">Glycoprotein</keyword>
<dbReference type="OMA" id="NAYNSEC"/>
<evidence type="ECO:0000256" key="5">
    <source>
        <dbReference type="ARBA" id="ARBA00022679"/>
    </source>
</evidence>
<evidence type="ECO:0000313" key="14">
    <source>
        <dbReference type="Ensembl" id="ENSEBUP00000014854.1"/>
    </source>
</evidence>
<accession>A0A8C4QG34</accession>
<proteinExistence type="inferred from homology"/>
<dbReference type="GO" id="GO:0006493">
    <property type="term" value="P:protein O-linked glycosylation"/>
    <property type="evidence" value="ECO:0007669"/>
    <property type="project" value="TreeGrafter"/>
</dbReference>
<evidence type="ECO:0000256" key="7">
    <source>
        <dbReference type="ARBA" id="ARBA00022968"/>
    </source>
</evidence>
<dbReference type="FunFam" id="3.90.550.50:FF:000001">
    <property type="entry name" value="Hexosyltransferase"/>
    <property type="match status" value="1"/>
</dbReference>
<dbReference type="Gene3D" id="3.90.550.50">
    <property type="match status" value="1"/>
</dbReference>
<comment type="pathway">
    <text evidence="2">Protein modification; protein glycosylation.</text>
</comment>
<evidence type="ECO:0000256" key="1">
    <source>
        <dbReference type="ARBA" id="ARBA00004323"/>
    </source>
</evidence>
<dbReference type="GO" id="GO:0030311">
    <property type="term" value="P:poly-N-acetyllactosamine biosynthetic process"/>
    <property type="evidence" value="ECO:0007669"/>
    <property type="project" value="TreeGrafter"/>
</dbReference>
<evidence type="ECO:0000256" key="2">
    <source>
        <dbReference type="ARBA" id="ARBA00004922"/>
    </source>
</evidence>
<dbReference type="GeneTree" id="ENSGT00940000157606"/>
<keyword evidence="9 13" id="KW-0333">Golgi apparatus</keyword>
<dbReference type="GO" id="GO:0000139">
    <property type="term" value="C:Golgi membrane"/>
    <property type="evidence" value="ECO:0007669"/>
    <property type="project" value="UniProtKB-SubCell"/>
</dbReference>
<keyword evidence="10" id="KW-0443">Lipid metabolism</keyword>
<reference evidence="14" key="1">
    <citation type="submission" date="2025-08" db="UniProtKB">
        <authorList>
            <consortium name="Ensembl"/>
        </authorList>
    </citation>
    <scope>IDENTIFICATION</scope>
</reference>
<feature type="transmembrane region" description="Helical" evidence="13">
    <location>
        <begin position="12"/>
        <end position="36"/>
    </location>
</feature>
<dbReference type="InterPro" id="IPR002659">
    <property type="entry name" value="Glyco_trans_31"/>
</dbReference>
<dbReference type="AlphaFoldDB" id="A0A8C4QG34"/>
<evidence type="ECO:0000256" key="6">
    <source>
        <dbReference type="ARBA" id="ARBA00022692"/>
    </source>
</evidence>
<evidence type="ECO:0000256" key="10">
    <source>
        <dbReference type="ARBA" id="ARBA00023098"/>
    </source>
</evidence>
<dbReference type="Proteomes" id="UP000694388">
    <property type="component" value="Unplaced"/>
</dbReference>
<reference evidence="14" key="2">
    <citation type="submission" date="2025-09" db="UniProtKB">
        <authorList>
            <consortium name="Ensembl"/>
        </authorList>
    </citation>
    <scope>IDENTIFICATION</scope>
</reference>
<dbReference type="GO" id="GO:0006629">
    <property type="term" value="P:lipid metabolic process"/>
    <property type="evidence" value="ECO:0007669"/>
    <property type="project" value="UniProtKB-KW"/>
</dbReference>
<evidence type="ECO:0000256" key="12">
    <source>
        <dbReference type="ARBA" id="ARBA00023180"/>
    </source>
</evidence>
<evidence type="ECO:0000313" key="15">
    <source>
        <dbReference type="Proteomes" id="UP000694388"/>
    </source>
</evidence>